<organism evidence="1 2">
    <name type="scientific">Plakobranchus ocellatus</name>
    <dbReference type="NCBI Taxonomy" id="259542"/>
    <lineage>
        <taxon>Eukaryota</taxon>
        <taxon>Metazoa</taxon>
        <taxon>Spiralia</taxon>
        <taxon>Lophotrochozoa</taxon>
        <taxon>Mollusca</taxon>
        <taxon>Gastropoda</taxon>
        <taxon>Heterobranchia</taxon>
        <taxon>Euthyneura</taxon>
        <taxon>Panpulmonata</taxon>
        <taxon>Sacoglossa</taxon>
        <taxon>Placobranchoidea</taxon>
        <taxon>Plakobranchidae</taxon>
        <taxon>Plakobranchus</taxon>
    </lineage>
</organism>
<name>A0AAV4A3N8_9GAST</name>
<evidence type="ECO:0000313" key="2">
    <source>
        <dbReference type="Proteomes" id="UP000735302"/>
    </source>
</evidence>
<sequence>MGLPLILECKENGMFGHLKEILTPTLASYGEKIKQVTRFKYLGYLILVIVITSDGRHTSEICEAVKIIGNNTTGLHQSPTCYHRDTDSLKFKKEHGDGASPCNCKAESLQLHYMLNSE</sequence>
<reference evidence="1 2" key="1">
    <citation type="journal article" date="2021" name="Elife">
        <title>Chloroplast acquisition without the gene transfer in kleptoplastic sea slugs, Plakobranchus ocellatus.</title>
        <authorList>
            <person name="Maeda T."/>
            <person name="Takahashi S."/>
            <person name="Yoshida T."/>
            <person name="Shimamura S."/>
            <person name="Takaki Y."/>
            <person name="Nagai Y."/>
            <person name="Toyoda A."/>
            <person name="Suzuki Y."/>
            <person name="Arimoto A."/>
            <person name="Ishii H."/>
            <person name="Satoh N."/>
            <person name="Nishiyama T."/>
            <person name="Hasebe M."/>
            <person name="Maruyama T."/>
            <person name="Minagawa J."/>
            <person name="Obokata J."/>
            <person name="Shigenobu S."/>
        </authorList>
    </citation>
    <scope>NUCLEOTIDE SEQUENCE [LARGE SCALE GENOMIC DNA]</scope>
</reference>
<dbReference type="AlphaFoldDB" id="A0AAV4A3N8"/>
<accession>A0AAV4A3N8</accession>
<dbReference type="EMBL" id="BLXT01003249">
    <property type="protein sequence ID" value="GFO01224.1"/>
    <property type="molecule type" value="Genomic_DNA"/>
</dbReference>
<evidence type="ECO:0000313" key="1">
    <source>
        <dbReference type="EMBL" id="GFO01224.1"/>
    </source>
</evidence>
<dbReference type="Proteomes" id="UP000735302">
    <property type="component" value="Unassembled WGS sequence"/>
</dbReference>
<comment type="caution">
    <text evidence="1">The sequence shown here is derived from an EMBL/GenBank/DDBJ whole genome shotgun (WGS) entry which is preliminary data.</text>
</comment>
<gene>
    <name evidence="1" type="ORF">PoB_002772900</name>
</gene>
<protein>
    <submittedName>
        <fullName evidence="1">Uncharacterized protein</fullName>
    </submittedName>
</protein>
<proteinExistence type="predicted"/>
<keyword evidence="2" id="KW-1185">Reference proteome</keyword>